<dbReference type="AlphaFoldDB" id="A0A420VHR3"/>
<dbReference type="Gene3D" id="3.40.630.190">
    <property type="entry name" value="LCP protein"/>
    <property type="match status" value="1"/>
</dbReference>
<dbReference type="InterPro" id="IPR023734">
    <property type="entry name" value="TagU"/>
</dbReference>
<dbReference type="Pfam" id="PF03816">
    <property type="entry name" value="LytR_cpsA_psr"/>
    <property type="match status" value="1"/>
</dbReference>
<keyword evidence="14" id="KW-1185">Reference proteome</keyword>
<comment type="caution">
    <text evidence="13">The sequence shown here is derived from an EMBL/GenBank/DDBJ whole genome shotgun (WGS) entry which is preliminary data.</text>
</comment>
<evidence type="ECO:0000256" key="1">
    <source>
        <dbReference type="ARBA" id="ARBA00006068"/>
    </source>
</evidence>
<comment type="subcellular location">
    <subcellularLocation>
        <location evidence="9">Cell membrane</location>
        <topology evidence="9">Single-pass type II membrane protein</topology>
    </subcellularLocation>
</comment>
<evidence type="ECO:0000256" key="4">
    <source>
        <dbReference type="ARBA" id="ARBA00022692"/>
    </source>
</evidence>
<sequence>MGCRTTISRCRNPSLWDCAFFSMPHFPTLKNGHTGPMRNNIRPIMPKTCPGHPIGPSHEEGFGGSGPDKRTRRPSREIPDGLNGTGRDWNREIIPTPASQARKNGKSGIFPTILTLRGKKNKIIHAFVVKFCLKRLTIIQGNGERNMRSEKWKRKRKKRRLKIFLIVLAVLFLAVSAYLISMLISANKALETMHQPIAKSDKRQTELSLKDKEPFSILLLGVDERPNDRGRSDTMIVLTVNPKTESVKMLSIPRDTYVEIVGRGTKDKINHAYAFGGVEMSVKTVENFLDIPIDYYIKINMEGFEEIVDAVGGITVYNDMDLRHGSYHFPKGEVTLDGKEALVFSRIRKEDPRGDFGRQLRQKLIIQAIMNKAASVSTLWNYQDMFAALGDNIKTNLTFNDLLNIQKNYSNARKNVEQLQFKKGSGGYIGNIWYYFADEEELADFQKILKDHLEIS</sequence>
<comment type="function">
    <text evidence="9">May catalyze the final step in cell wall teichoic acid biosynthesis, the transfer of the anionic cell wall polymers (APs) from their lipid-linked precursor to the cell wall peptidoglycan (PG).</text>
</comment>
<name>A0A420VHR3_9BACI</name>
<dbReference type="HAMAP" id="MF_01140">
    <property type="entry name" value="TagU_transferase"/>
    <property type="match status" value="1"/>
</dbReference>
<dbReference type="PANTHER" id="PTHR33392:SF6">
    <property type="entry name" value="POLYISOPRENYL-TEICHOIC ACID--PEPTIDOGLYCAN TEICHOIC ACID TRANSFERASE TAGU"/>
    <property type="match status" value="1"/>
</dbReference>
<keyword evidence="4 9" id="KW-0812">Transmembrane</keyword>
<evidence type="ECO:0000256" key="11">
    <source>
        <dbReference type="SAM" id="Phobius"/>
    </source>
</evidence>
<dbReference type="InterPro" id="IPR004474">
    <property type="entry name" value="LytR_CpsA_psr"/>
</dbReference>
<dbReference type="GO" id="GO:0005886">
    <property type="term" value="C:plasma membrane"/>
    <property type="evidence" value="ECO:0007669"/>
    <property type="project" value="UniProtKB-SubCell"/>
</dbReference>
<keyword evidence="7 9" id="KW-0472">Membrane</keyword>
<evidence type="ECO:0000259" key="12">
    <source>
        <dbReference type="Pfam" id="PF03816"/>
    </source>
</evidence>
<dbReference type="InterPro" id="IPR050922">
    <property type="entry name" value="LytR/CpsA/Psr_CW_biosynth"/>
</dbReference>
<evidence type="ECO:0000256" key="5">
    <source>
        <dbReference type="ARBA" id="ARBA00022968"/>
    </source>
</evidence>
<proteinExistence type="inferred from homology"/>
<organism evidence="13 14">
    <name type="scientific">Caldibacillus debilis GB1</name>
    <dbReference type="NCBI Taxonomy" id="1339248"/>
    <lineage>
        <taxon>Bacteria</taxon>
        <taxon>Bacillati</taxon>
        <taxon>Bacillota</taxon>
        <taxon>Bacilli</taxon>
        <taxon>Bacillales</taxon>
        <taxon>Bacillaceae</taxon>
        <taxon>Caldibacillus</taxon>
    </lineage>
</organism>
<evidence type="ECO:0000313" key="13">
    <source>
        <dbReference type="EMBL" id="RKO63076.1"/>
    </source>
</evidence>
<dbReference type="NCBIfam" id="TIGR00350">
    <property type="entry name" value="lytR_cpsA_psr"/>
    <property type="match status" value="1"/>
</dbReference>
<evidence type="ECO:0000256" key="3">
    <source>
        <dbReference type="ARBA" id="ARBA00022679"/>
    </source>
</evidence>
<keyword evidence="5 9" id="KW-0735">Signal-anchor</keyword>
<keyword evidence="3 9" id="KW-0808">Transferase</keyword>
<keyword evidence="2 9" id="KW-1003">Cell membrane</keyword>
<keyword evidence="6 9" id="KW-1133">Transmembrane helix</keyword>
<evidence type="ECO:0000256" key="8">
    <source>
        <dbReference type="ARBA" id="ARBA00023316"/>
    </source>
</evidence>
<evidence type="ECO:0000256" key="7">
    <source>
        <dbReference type="ARBA" id="ARBA00023136"/>
    </source>
</evidence>
<evidence type="ECO:0000313" key="14">
    <source>
        <dbReference type="Proteomes" id="UP000286235"/>
    </source>
</evidence>
<accession>A0A420VHR3</accession>
<comment type="pathway">
    <text evidence="9">Cell wall biogenesis.</text>
</comment>
<feature type="topological domain" description="Extracellular" evidence="9">
    <location>
        <begin position="181"/>
        <end position="456"/>
    </location>
</feature>
<reference evidence="13 14" key="1">
    <citation type="submission" date="2013-12" db="EMBL/GenBank/DDBJ databases">
        <title>Genome and proteome characterization of Caldibacillus debilis GB1 derived from a cellulolytic aero-tolerant co-culture.</title>
        <authorList>
            <person name="Wushke S.T."/>
            <person name="Zhang X."/>
            <person name="Fristensky B."/>
            <person name="Wilkins J.A."/>
            <person name="Levin D.B."/>
            <person name="Sparling R."/>
        </authorList>
    </citation>
    <scope>NUCLEOTIDE SEQUENCE [LARGE SCALE GENOMIC DNA]</scope>
    <source>
        <strain evidence="13 14">GB1</strain>
    </source>
</reference>
<keyword evidence="8 9" id="KW-0961">Cell wall biogenesis/degradation</keyword>
<protein>
    <recommendedName>
        <fullName evidence="9">Polyisoprenyl-teichoic acid--peptidoglycan teichoic acid transferase TagU</fullName>
        <ecNumber evidence="9">2.7.8.-</ecNumber>
    </recommendedName>
</protein>
<feature type="region of interest" description="Disordered" evidence="10">
    <location>
        <begin position="49"/>
        <end position="91"/>
    </location>
</feature>
<feature type="transmembrane region" description="Helical" evidence="11">
    <location>
        <begin position="163"/>
        <end position="184"/>
    </location>
</feature>
<dbReference type="EMBL" id="AZRV01000011">
    <property type="protein sequence ID" value="RKO63076.1"/>
    <property type="molecule type" value="Genomic_DNA"/>
</dbReference>
<dbReference type="GO" id="GO:0070726">
    <property type="term" value="P:cell wall assembly"/>
    <property type="evidence" value="ECO:0007669"/>
    <property type="project" value="UniProtKB-UniRule"/>
</dbReference>
<dbReference type="GO" id="GO:0016780">
    <property type="term" value="F:phosphotransferase activity, for other substituted phosphate groups"/>
    <property type="evidence" value="ECO:0007669"/>
    <property type="project" value="UniProtKB-UniRule"/>
</dbReference>
<gene>
    <name evidence="9" type="primary">tagU</name>
    <name evidence="13" type="ORF">Cdeb_00165</name>
</gene>
<comment type="similarity">
    <text evidence="1 9">Belongs to the LytR/CpsA/Psr (LCP) family.</text>
</comment>
<evidence type="ECO:0000256" key="10">
    <source>
        <dbReference type="SAM" id="MobiDB-lite"/>
    </source>
</evidence>
<evidence type="ECO:0000256" key="2">
    <source>
        <dbReference type="ARBA" id="ARBA00022475"/>
    </source>
</evidence>
<feature type="domain" description="Cell envelope-related transcriptional attenuator" evidence="12">
    <location>
        <begin position="231"/>
        <end position="374"/>
    </location>
</feature>
<dbReference type="EC" id="2.7.8.-" evidence="9"/>
<evidence type="ECO:0000256" key="9">
    <source>
        <dbReference type="HAMAP-Rule" id="MF_01140"/>
    </source>
</evidence>
<dbReference type="Proteomes" id="UP000286235">
    <property type="component" value="Unassembled WGS sequence"/>
</dbReference>
<evidence type="ECO:0000256" key="6">
    <source>
        <dbReference type="ARBA" id="ARBA00022989"/>
    </source>
</evidence>
<dbReference type="PANTHER" id="PTHR33392">
    <property type="entry name" value="POLYISOPRENYL-TEICHOIC ACID--PEPTIDOGLYCAN TEICHOIC ACID TRANSFERASE TAGU"/>
    <property type="match status" value="1"/>
</dbReference>
<feature type="topological domain" description="Cytoplasmic" evidence="9">
    <location>
        <begin position="1"/>
        <end position="159"/>
    </location>
</feature>